<feature type="transmembrane region" description="Helical" evidence="1">
    <location>
        <begin position="130"/>
        <end position="152"/>
    </location>
</feature>
<dbReference type="SUPFAM" id="SSF103481">
    <property type="entry name" value="Multidrug resistance efflux transporter EmrE"/>
    <property type="match status" value="2"/>
</dbReference>
<feature type="domain" description="EamA" evidence="2">
    <location>
        <begin position="13"/>
        <end position="144"/>
    </location>
</feature>
<proteinExistence type="predicted"/>
<feature type="transmembrane region" description="Helical" evidence="1">
    <location>
        <begin position="39"/>
        <end position="59"/>
    </location>
</feature>
<feature type="transmembrane region" description="Helical" evidence="1">
    <location>
        <begin position="219"/>
        <end position="237"/>
    </location>
</feature>
<comment type="caution">
    <text evidence="3">The sequence shown here is derived from an EMBL/GenBank/DDBJ whole genome shotgun (WGS) entry which is preliminary data.</text>
</comment>
<dbReference type="Proteomes" id="UP000553963">
    <property type="component" value="Unassembled WGS sequence"/>
</dbReference>
<dbReference type="InterPro" id="IPR037185">
    <property type="entry name" value="EmrE-like"/>
</dbReference>
<dbReference type="PANTHER" id="PTHR22911">
    <property type="entry name" value="ACYL-MALONYL CONDENSING ENZYME-RELATED"/>
    <property type="match status" value="1"/>
</dbReference>
<feature type="domain" description="EamA" evidence="2">
    <location>
        <begin position="159"/>
        <end position="290"/>
    </location>
</feature>
<keyword evidence="4" id="KW-1185">Reference proteome</keyword>
<dbReference type="GO" id="GO:0016020">
    <property type="term" value="C:membrane"/>
    <property type="evidence" value="ECO:0007669"/>
    <property type="project" value="InterPro"/>
</dbReference>
<protein>
    <submittedName>
        <fullName evidence="3">Drug/metabolite transporter (DMT)-like permease</fullName>
    </submittedName>
</protein>
<dbReference type="RefSeq" id="WP_183398957.1">
    <property type="nucleotide sequence ID" value="NZ_JACIDS010000003.1"/>
</dbReference>
<evidence type="ECO:0000313" key="4">
    <source>
        <dbReference type="Proteomes" id="UP000553963"/>
    </source>
</evidence>
<feature type="transmembrane region" description="Helical" evidence="1">
    <location>
        <begin position="274"/>
        <end position="292"/>
    </location>
</feature>
<keyword evidence="1" id="KW-0812">Transmembrane</keyword>
<evidence type="ECO:0000256" key="1">
    <source>
        <dbReference type="SAM" id="Phobius"/>
    </source>
</evidence>
<name>A0A840APU9_9HYPH</name>
<feature type="transmembrane region" description="Helical" evidence="1">
    <location>
        <begin position="97"/>
        <end position="118"/>
    </location>
</feature>
<keyword evidence="1" id="KW-1133">Transmembrane helix</keyword>
<accession>A0A840APU9</accession>
<dbReference type="InterPro" id="IPR000620">
    <property type="entry name" value="EamA_dom"/>
</dbReference>
<feature type="transmembrane region" description="Helical" evidence="1">
    <location>
        <begin position="249"/>
        <end position="268"/>
    </location>
</feature>
<organism evidence="3 4">
    <name type="scientific">Kaistia hirudinis</name>
    <dbReference type="NCBI Taxonomy" id="1293440"/>
    <lineage>
        <taxon>Bacteria</taxon>
        <taxon>Pseudomonadati</taxon>
        <taxon>Pseudomonadota</taxon>
        <taxon>Alphaproteobacteria</taxon>
        <taxon>Hyphomicrobiales</taxon>
        <taxon>Kaistiaceae</taxon>
        <taxon>Kaistia</taxon>
    </lineage>
</organism>
<gene>
    <name evidence="3" type="ORF">GGR25_002353</name>
</gene>
<evidence type="ECO:0000313" key="3">
    <source>
        <dbReference type="EMBL" id="MBB3931303.1"/>
    </source>
</evidence>
<dbReference type="AlphaFoldDB" id="A0A840APU9"/>
<keyword evidence="1" id="KW-0472">Membrane</keyword>
<sequence length="307" mass="30870">MRTASGKATAVGAAAILLWSTLAVGTTLTKVIPTFEALAITFAIGAATVLVGFLAISGPSRIVTGFRAWPAKAWIISIAGIFLYHALYFLAFRLAPAGPVTIVNYLWPLLIVLFAGILPGGTSRLGWPQIVGGVVGFGATILLIGGSGDAVALGGGAMAGYLAALACAFTWSLYSVINNRIGAPGSEPMILVCAAVALLGALGHVLAGETFVTPDLPTAIGLAVLGAGPVGAAFVAWDHATKRGNITVLGALSYATPPLSMILLVLFGQAPASWRLGLATILVVAGAALAAMPGRRAATKAAADAKS</sequence>
<evidence type="ECO:0000259" key="2">
    <source>
        <dbReference type="Pfam" id="PF00892"/>
    </source>
</evidence>
<feature type="transmembrane region" description="Helical" evidence="1">
    <location>
        <begin position="71"/>
        <end position="91"/>
    </location>
</feature>
<dbReference type="EMBL" id="JACIDS010000003">
    <property type="protein sequence ID" value="MBB3931303.1"/>
    <property type="molecule type" value="Genomic_DNA"/>
</dbReference>
<dbReference type="PANTHER" id="PTHR22911:SF76">
    <property type="entry name" value="EAMA DOMAIN-CONTAINING PROTEIN"/>
    <property type="match status" value="1"/>
</dbReference>
<feature type="transmembrane region" description="Helical" evidence="1">
    <location>
        <begin position="189"/>
        <end position="207"/>
    </location>
</feature>
<feature type="transmembrane region" description="Helical" evidence="1">
    <location>
        <begin position="158"/>
        <end position="177"/>
    </location>
</feature>
<dbReference type="Pfam" id="PF00892">
    <property type="entry name" value="EamA"/>
    <property type="match status" value="2"/>
</dbReference>
<reference evidence="3 4" key="1">
    <citation type="submission" date="2020-08" db="EMBL/GenBank/DDBJ databases">
        <title>Genomic Encyclopedia of Type Strains, Phase IV (KMG-IV): sequencing the most valuable type-strain genomes for metagenomic binning, comparative biology and taxonomic classification.</title>
        <authorList>
            <person name="Goeker M."/>
        </authorList>
    </citation>
    <scope>NUCLEOTIDE SEQUENCE [LARGE SCALE GENOMIC DNA]</scope>
    <source>
        <strain evidence="3 4">DSM 25966</strain>
    </source>
</reference>